<reference evidence="1" key="1">
    <citation type="submission" date="2023-03" db="EMBL/GenBank/DDBJ databases">
        <authorList>
            <person name="Steffen K."/>
            <person name="Cardenas P."/>
        </authorList>
    </citation>
    <scope>NUCLEOTIDE SEQUENCE</scope>
</reference>
<evidence type="ECO:0000313" key="2">
    <source>
        <dbReference type="Proteomes" id="UP001174909"/>
    </source>
</evidence>
<gene>
    <name evidence="1" type="ORF">GBAR_LOCUS6651</name>
</gene>
<dbReference type="Proteomes" id="UP001174909">
    <property type="component" value="Unassembled WGS sequence"/>
</dbReference>
<protein>
    <submittedName>
        <fullName evidence="1">Uncharacterized protein</fullName>
    </submittedName>
</protein>
<proteinExistence type="predicted"/>
<organism evidence="1 2">
    <name type="scientific">Geodia barretti</name>
    <name type="common">Barrett's horny sponge</name>
    <dbReference type="NCBI Taxonomy" id="519541"/>
    <lineage>
        <taxon>Eukaryota</taxon>
        <taxon>Metazoa</taxon>
        <taxon>Porifera</taxon>
        <taxon>Demospongiae</taxon>
        <taxon>Heteroscleromorpha</taxon>
        <taxon>Tetractinellida</taxon>
        <taxon>Astrophorina</taxon>
        <taxon>Geodiidae</taxon>
        <taxon>Geodia</taxon>
    </lineage>
</organism>
<accession>A0AA35WCW3</accession>
<evidence type="ECO:0000313" key="1">
    <source>
        <dbReference type="EMBL" id="CAI8010000.1"/>
    </source>
</evidence>
<comment type="caution">
    <text evidence="1">The sequence shown here is derived from an EMBL/GenBank/DDBJ whole genome shotgun (WGS) entry which is preliminary data.</text>
</comment>
<dbReference type="EMBL" id="CASHTH010001000">
    <property type="protein sequence ID" value="CAI8010000.1"/>
    <property type="molecule type" value="Genomic_DNA"/>
</dbReference>
<sequence length="52" mass="5722">MRCCGEREPAELLRLRRLSAASTSFGRKDTSRILSSSTRVAISTSGMVFEIS</sequence>
<keyword evidence="2" id="KW-1185">Reference proteome</keyword>
<dbReference type="AlphaFoldDB" id="A0AA35WCW3"/>
<name>A0AA35WCW3_GEOBA</name>